<proteinExistence type="predicted"/>
<dbReference type="EMBL" id="FJ418564">
    <property type="protein sequence ID" value="ACJ12469.1"/>
    <property type="molecule type" value="Genomic_DNA"/>
</dbReference>
<dbReference type="AlphaFoldDB" id="B6VJL3"/>
<sequence length="159" mass="17339">MSAPFERPRFPQPWSSDVVSWSDSGGKLVLRRDGGRSATIELVRCVNGRLRLAYPVAAHDVEVTIHDVTASEHLTAVLRAVVDAVRESDPRCRKVVFAVDRHVSSRAELSPLTVVAAAEAAGFRYVVDVDIDDAELSLLVAEPEWVTAVDIDLDHVPGT</sequence>
<evidence type="ECO:0000313" key="1">
    <source>
        <dbReference type="EMBL" id="ACJ12469.1"/>
    </source>
</evidence>
<organism evidence="1">
    <name type="scientific">Rhodococcus sp. T104</name>
    <dbReference type="NCBI Taxonomy" id="230533"/>
    <lineage>
        <taxon>Bacteria</taxon>
        <taxon>Bacillati</taxon>
        <taxon>Actinomycetota</taxon>
        <taxon>Actinomycetes</taxon>
        <taxon>Mycobacteriales</taxon>
        <taxon>Nocardiaceae</taxon>
        <taxon>Rhodococcus</taxon>
    </lineage>
</organism>
<reference evidence="1" key="1">
    <citation type="submission" date="2008-10" db="EMBL/GenBank/DDBJ databases">
        <title>Functional identification of cinnamic acid operon in Rhodococcus sp. strain T104.</title>
        <authorList>
            <person name="Shin S."/>
            <person name="Choi K.Y."/>
            <person name="Kim E."/>
        </authorList>
    </citation>
    <scope>NUCLEOTIDE SEQUENCE</scope>
    <source>
        <strain evidence="1">T104</strain>
    </source>
</reference>
<name>B6VJL3_9NOCA</name>
<accession>B6VJL3</accession>
<protein>
    <submittedName>
        <fullName evidence="1">Uncharacterized protein</fullName>
    </submittedName>
</protein>